<evidence type="ECO:0000313" key="5">
    <source>
        <dbReference type="EMBL" id="SDE08799.1"/>
    </source>
</evidence>
<dbReference type="Pfam" id="PF07719">
    <property type="entry name" value="TPR_2"/>
    <property type="match status" value="1"/>
</dbReference>
<dbReference type="InterPro" id="IPR011990">
    <property type="entry name" value="TPR-like_helical_dom_sf"/>
</dbReference>
<evidence type="ECO:0000256" key="2">
    <source>
        <dbReference type="ARBA" id="ARBA00022803"/>
    </source>
</evidence>
<dbReference type="RefSeq" id="WP_092783652.1">
    <property type="nucleotide sequence ID" value="NZ_FNAP01000003.1"/>
</dbReference>
<feature type="repeat" description="TPR" evidence="3">
    <location>
        <begin position="471"/>
        <end position="504"/>
    </location>
</feature>
<evidence type="ECO:0000313" key="6">
    <source>
        <dbReference type="Proteomes" id="UP000199412"/>
    </source>
</evidence>
<keyword evidence="6" id="KW-1185">Reference proteome</keyword>
<dbReference type="PROSITE" id="PS50005">
    <property type="entry name" value="TPR"/>
    <property type="match status" value="2"/>
</dbReference>
<dbReference type="PANTHER" id="PTHR12558">
    <property type="entry name" value="CELL DIVISION CYCLE 16,23,27"/>
    <property type="match status" value="1"/>
</dbReference>
<name>A0A1G7A1X5_9PROT</name>
<dbReference type="InterPro" id="IPR019734">
    <property type="entry name" value="TPR_rpt"/>
</dbReference>
<dbReference type="SMART" id="SM00028">
    <property type="entry name" value="TPR"/>
    <property type="match status" value="6"/>
</dbReference>
<keyword evidence="2 3" id="KW-0802">TPR repeat</keyword>
<dbReference type="STRING" id="69960.SAMN05421720_103139"/>
<organism evidence="5 6">
    <name type="scientific">Rhodospira trueperi</name>
    <dbReference type="NCBI Taxonomy" id="69960"/>
    <lineage>
        <taxon>Bacteria</taxon>
        <taxon>Pseudomonadati</taxon>
        <taxon>Pseudomonadota</taxon>
        <taxon>Alphaproteobacteria</taxon>
        <taxon>Rhodospirillales</taxon>
        <taxon>Rhodospirillaceae</taxon>
        <taxon>Rhodospira</taxon>
    </lineage>
</organism>
<dbReference type="OrthoDB" id="9766710at2"/>
<feature type="repeat" description="TPR" evidence="3">
    <location>
        <begin position="540"/>
        <end position="573"/>
    </location>
</feature>
<reference evidence="5 6" key="1">
    <citation type="submission" date="2016-10" db="EMBL/GenBank/DDBJ databases">
        <authorList>
            <person name="de Groot N.N."/>
        </authorList>
    </citation>
    <scope>NUCLEOTIDE SEQUENCE [LARGE SCALE GENOMIC DNA]</scope>
    <source>
        <strain evidence="5 6">ATCC 700224</strain>
    </source>
</reference>
<dbReference type="Pfam" id="PF13414">
    <property type="entry name" value="TPR_11"/>
    <property type="match status" value="1"/>
</dbReference>
<dbReference type="Gene3D" id="1.25.40.10">
    <property type="entry name" value="Tetratricopeptide repeat domain"/>
    <property type="match status" value="4"/>
</dbReference>
<sequence>MRDDGTLRTRLHPVGSGSGALTAPRAAVRASVVALGLALAMVPTACAQPPASGDGGQAGRAVLAAGDLSPEAALAPRAGSTLGENDDEAARFGRALGKYLAGRAAQHAKDIPAAADLYADALAADPDNVLLMRRAYYYLAADGRFDEAVAVARRTVEVLPDEDFAPLLLATDAMRRNAPNESVAILDGLPPRGLNGFLQPLLAAWAHLGAGDLEAALKALDPARGLMSARRLVDLHAALLAERAGDAEQALERLDAYLEDGPPENARPLELVAMMLVRLGRLDQARDMVSEFVAAGPVPLAISSLADGLETDGAEAMPMLVNDATDGFAEALYHTGLMLGQGQGSETGIVLMRLALAVKPDFPRATLAIAETLRRMERFEAANEVLGDLDASGQPGLDYVVQLYKAENLEHLERIDEALARYDALAEGHPDQVEPLVDKGDLLRRAERYDEAATAYGAAIDRMADGDPTLWAVLYRRGIAYERAKQWDPAEADFLRALELEPDQPEVLNYLGYSWLDQGLHIERAVAMIKDAVRQRPNDGYIVDSLGWGFYLLGRYEEAVRELERAVELRPQDWTINDHLGDAYWRVDRRLEARFQWERALSLEPNEDKIEAIETKIDEGLPPAETVVREVAH</sequence>
<dbReference type="AlphaFoldDB" id="A0A1G7A1X5"/>
<dbReference type="PANTHER" id="PTHR12558:SF13">
    <property type="entry name" value="CELL DIVISION CYCLE PROTEIN 27 HOMOLOG"/>
    <property type="match status" value="1"/>
</dbReference>
<dbReference type="SUPFAM" id="SSF48452">
    <property type="entry name" value="TPR-like"/>
    <property type="match status" value="3"/>
</dbReference>
<evidence type="ECO:0000256" key="1">
    <source>
        <dbReference type="ARBA" id="ARBA00022737"/>
    </source>
</evidence>
<dbReference type="EMBL" id="FNAP01000003">
    <property type="protein sequence ID" value="SDE08799.1"/>
    <property type="molecule type" value="Genomic_DNA"/>
</dbReference>
<evidence type="ECO:0000256" key="4">
    <source>
        <dbReference type="SAM" id="MobiDB-lite"/>
    </source>
</evidence>
<evidence type="ECO:0000256" key="3">
    <source>
        <dbReference type="PROSITE-ProRule" id="PRU00339"/>
    </source>
</evidence>
<dbReference type="Pfam" id="PF13432">
    <property type="entry name" value="TPR_16"/>
    <property type="match status" value="2"/>
</dbReference>
<proteinExistence type="predicted"/>
<feature type="region of interest" description="Disordered" evidence="4">
    <location>
        <begin position="1"/>
        <end position="20"/>
    </location>
</feature>
<gene>
    <name evidence="5" type="ORF">SAMN05421720_103139</name>
</gene>
<protein>
    <submittedName>
        <fullName evidence="5">Tetratricopeptide repeat-containing protein</fullName>
    </submittedName>
</protein>
<keyword evidence="1" id="KW-0677">Repeat</keyword>
<dbReference type="InterPro" id="IPR013105">
    <property type="entry name" value="TPR_2"/>
</dbReference>
<accession>A0A1G7A1X5</accession>
<dbReference type="Proteomes" id="UP000199412">
    <property type="component" value="Unassembled WGS sequence"/>
</dbReference>